<dbReference type="GeneID" id="20813091"/>
<reference evidence="1" key="1">
    <citation type="submission" date="2013-12" db="EMBL/GenBank/DDBJ databases">
        <title>The Genome Sequence of Aphanomyces astaci APO3.</title>
        <authorList>
            <consortium name="The Broad Institute Genomics Platform"/>
            <person name="Russ C."/>
            <person name="Tyler B."/>
            <person name="van West P."/>
            <person name="Dieguez-Uribeondo J."/>
            <person name="Young S.K."/>
            <person name="Zeng Q."/>
            <person name="Gargeya S."/>
            <person name="Fitzgerald M."/>
            <person name="Abouelleil A."/>
            <person name="Alvarado L."/>
            <person name="Chapman S.B."/>
            <person name="Gainer-Dewar J."/>
            <person name="Goldberg J."/>
            <person name="Griggs A."/>
            <person name="Gujja S."/>
            <person name="Hansen M."/>
            <person name="Howarth C."/>
            <person name="Imamovic A."/>
            <person name="Ireland A."/>
            <person name="Larimer J."/>
            <person name="McCowan C."/>
            <person name="Murphy C."/>
            <person name="Pearson M."/>
            <person name="Poon T.W."/>
            <person name="Priest M."/>
            <person name="Roberts A."/>
            <person name="Saif S."/>
            <person name="Shea T."/>
            <person name="Sykes S."/>
            <person name="Wortman J."/>
            <person name="Nusbaum C."/>
            <person name="Birren B."/>
        </authorList>
    </citation>
    <scope>NUCLEOTIDE SEQUENCE [LARGE SCALE GENOMIC DNA]</scope>
    <source>
        <strain evidence="1">APO3</strain>
    </source>
</reference>
<organism evidence="1">
    <name type="scientific">Aphanomyces astaci</name>
    <name type="common">Crayfish plague agent</name>
    <dbReference type="NCBI Taxonomy" id="112090"/>
    <lineage>
        <taxon>Eukaryota</taxon>
        <taxon>Sar</taxon>
        <taxon>Stramenopiles</taxon>
        <taxon>Oomycota</taxon>
        <taxon>Saprolegniomycetes</taxon>
        <taxon>Saprolegniales</taxon>
        <taxon>Verrucalvaceae</taxon>
        <taxon>Aphanomyces</taxon>
    </lineage>
</organism>
<evidence type="ECO:0000313" key="1">
    <source>
        <dbReference type="EMBL" id="ETV74130.1"/>
    </source>
</evidence>
<protein>
    <submittedName>
        <fullName evidence="1">Uncharacterized protein</fullName>
    </submittedName>
</protein>
<accession>W4G378</accession>
<dbReference type="EMBL" id="KI913145">
    <property type="protein sequence ID" value="ETV74130.1"/>
    <property type="molecule type" value="Genomic_DNA"/>
</dbReference>
<dbReference type="RefSeq" id="XP_009836236.1">
    <property type="nucleotide sequence ID" value="XM_009837934.1"/>
</dbReference>
<proteinExistence type="predicted"/>
<sequence>MINNSGSLFPSARVVSTAVVPIECFSPDEILELPPSTAQKTDCLSLFFVGLWRENVAFAEALQQFEQRADWINSRWLSLIQVIM</sequence>
<dbReference type="AlphaFoldDB" id="W4G378"/>
<gene>
    <name evidence="1" type="ORF">H257_11095</name>
</gene>
<dbReference type="VEuPathDB" id="FungiDB:H257_11095"/>
<name>W4G378_APHAT</name>